<reference evidence="2 3" key="1">
    <citation type="submission" date="2014-04" db="EMBL/GenBank/DDBJ databases">
        <authorList>
            <consortium name="DOE Joint Genome Institute"/>
            <person name="Kuo A."/>
            <person name="Tarkka M."/>
            <person name="Buscot F."/>
            <person name="Kohler A."/>
            <person name="Nagy L.G."/>
            <person name="Floudas D."/>
            <person name="Copeland A."/>
            <person name="Barry K.W."/>
            <person name="Cichocki N."/>
            <person name="Veneault-Fourrey C."/>
            <person name="LaButti K."/>
            <person name="Lindquist E.A."/>
            <person name="Lipzen A."/>
            <person name="Lundell T."/>
            <person name="Morin E."/>
            <person name="Murat C."/>
            <person name="Sun H."/>
            <person name="Tunlid A."/>
            <person name="Henrissat B."/>
            <person name="Grigoriev I.V."/>
            <person name="Hibbett D.S."/>
            <person name="Martin F."/>
            <person name="Nordberg H.P."/>
            <person name="Cantor M.N."/>
            <person name="Hua S.X."/>
        </authorList>
    </citation>
    <scope>NUCLEOTIDE SEQUENCE [LARGE SCALE GENOMIC DNA]</scope>
    <source>
        <strain evidence="2 3">F 1598</strain>
    </source>
</reference>
<accession>A0A0C3F1Y9</accession>
<name>A0A0C3F1Y9_PILCF</name>
<evidence type="ECO:0000313" key="3">
    <source>
        <dbReference type="Proteomes" id="UP000054166"/>
    </source>
</evidence>
<dbReference type="Proteomes" id="UP000054166">
    <property type="component" value="Unassembled WGS sequence"/>
</dbReference>
<dbReference type="HOGENOM" id="CLU_585395_0_0_1"/>
<dbReference type="AlphaFoldDB" id="A0A0C3F1Y9"/>
<dbReference type="InParanoid" id="A0A0C3F1Y9"/>
<proteinExistence type="predicted"/>
<keyword evidence="1" id="KW-0732">Signal</keyword>
<sequence length="467" mass="50080">MTSFFLLIFFCASILTAIAAFKRDGEHENRHNNTCEATPNGHVTFRVFVGDITVTGEGYGNVPTGQHLSLKLDSDSESVLCYTSTVSPSGEYSAEWQYGYIVDDVRHVKLFTHNNVTRGSVNSHDIIPFTGTNQTLKFTDGTPVPTPVIPAHLMQSFNKIPQVIQTALSNCKLFHDDDDGGWKNTSIRRQSSSFGSPGQFDDTSHGSSCVDCIAEAFAGAAACGVTCGLSFGVTIRDKVAVPLVVAPQRTCSGLPSHSSAALTETRASIRQEVSVAAWGYSPAIPIFAALPTRPVAISGSAVQPLVIPALPLAGLFAARTMRIVCRGSAVRLVTPSSTEHAVRRQISVVTPAATARQISLSLATSMWMVSAVILEGSTAVAAVVMVPVRRAPACRPQRRAGHKVETVPLVRQRFLVLKIQCVVILDVASKHRGEEHATWGILFCFNFCGHARCQIVLVLHSSIIGAT</sequence>
<evidence type="ECO:0000256" key="1">
    <source>
        <dbReference type="SAM" id="SignalP"/>
    </source>
</evidence>
<gene>
    <name evidence="2" type="ORF">PILCRDRAFT_92811</name>
</gene>
<evidence type="ECO:0000313" key="2">
    <source>
        <dbReference type="EMBL" id="KIM73986.1"/>
    </source>
</evidence>
<feature type="signal peptide" evidence="1">
    <location>
        <begin position="1"/>
        <end position="20"/>
    </location>
</feature>
<dbReference type="EMBL" id="KN833069">
    <property type="protein sequence ID" value="KIM73986.1"/>
    <property type="molecule type" value="Genomic_DNA"/>
</dbReference>
<reference evidence="3" key="2">
    <citation type="submission" date="2015-01" db="EMBL/GenBank/DDBJ databases">
        <title>Evolutionary Origins and Diversification of the Mycorrhizal Mutualists.</title>
        <authorList>
            <consortium name="DOE Joint Genome Institute"/>
            <consortium name="Mycorrhizal Genomics Consortium"/>
            <person name="Kohler A."/>
            <person name="Kuo A."/>
            <person name="Nagy L.G."/>
            <person name="Floudas D."/>
            <person name="Copeland A."/>
            <person name="Barry K.W."/>
            <person name="Cichocki N."/>
            <person name="Veneault-Fourrey C."/>
            <person name="LaButti K."/>
            <person name="Lindquist E.A."/>
            <person name="Lipzen A."/>
            <person name="Lundell T."/>
            <person name="Morin E."/>
            <person name="Murat C."/>
            <person name="Riley R."/>
            <person name="Ohm R."/>
            <person name="Sun H."/>
            <person name="Tunlid A."/>
            <person name="Henrissat B."/>
            <person name="Grigoriev I.V."/>
            <person name="Hibbett D.S."/>
            <person name="Martin F."/>
        </authorList>
    </citation>
    <scope>NUCLEOTIDE SEQUENCE [LARGE SCALE GENOMIC DNA]</scope>
    <source>
        <strain evidence="3">F 1598</strain>
    </source>
</reference>
<feature type="chain" id="PRO_5002177196" evidence="1">
    <location>
        <begin position="21"/>
        <end position="467"/>
    </location>
</feature>
<keyword evidence="3" id="KW-1185">Reference proteome</keyword>
<protein>
    <submittedName>
        <fullName evidence="2">Uncharacterized protein</fullName>
    </submittedName>
</protein>
<organism evidence="2 3">
    <name type="scientific">Piloderma croceum (strain F 1598)</name>
    <dbReference type="NCBI Taxonomy" id="765440"/>
    <lineage>
        <taxon>Eukaryota</taxon>
        <taxon>Fungi</taxon>
        <taxon>Dikarya</taxon>
        <taxon>Basidiomycota</taxon>
        <taxon>Agaricomycotina</taxon>
        <taxon>Agaricomycetes</taxon>
        <taxon>Agaricomycetidae</taxon>
        <taxon>Atheliales</taxon>
        <taxon>Atheliaceae</taxon>
        <taxon>Piloderma</taxon>
    </lineage>
</organism>